<name>G8RYU1_MYCRN</name>
<keyword evidence="2" id="KW-1185">Reference proteome</keyword>
<protein>
    <submittedName>
        <fullName evidence="1">Uncharacterized protein</fullName>
    </submittedName>
</protein>
<dbReference type="AlphaFoldDB" id="G8RYU1"/>
<gene>
    <name evidence="1" type="ordered locus">MycrhN_5257</name>
</gene>
<proteinExistence type="predicted"/>
<evidence type="ECO:0000313" key="1">
    <source>
        <dbReference type="EMBL" id="AEV75732.1"/>
    </source>
</evidence>
<accession>G8RYU1</accession>
<sequence length="60" mass="6672">MNGVWFAAMIAGVMVAGVAAQLGWQLPEMAEFKRVFRRERLRLGRPPSHQPTPVGVAEPR</sequence>
<dbReference type="HOGENOM" id="CLU_2936689_0_0_11"/>
<dbReference type="Proteomes" id="UP000005442">
    <property type="component" value="Chromosome"/>
</dbReference>
<dbReference type="STRING" id="710685.MycrhN_5257"/>
<reference evidence="1 2" key="1">
    <citation type="submission" date="2011-12" db="EMBL/GenBank/DDBJ databases">
        <title>Complete sequence of Mycobacterium rhodesiae NBB3.</title>
        <authorList>
            <consortium name="US DOE Joint Genome Institute"/>
            <person name="Lucas S."/>
            <person name="Han J."/>
            <person name="Lapidus A."/>
            <person name="Cheng J.-F."/>
            <person name="Goodwin L."/>
            <person name="Pitluck S."/>
            <person name="Peters L."/>
            <person name="Mikhailova N."/>
            <person name="Gu W."/>
            <person name="Detter J.C."/>
            <person name="Han C."/>
            <person name="Tapia R."/>
            <person name="Land M."/>
            <person name="Hauser L."/>
            <person name="Kyrpides N."/>
            <person name="Ivanova N."/>
            <person name="Pagani I."/>
            <person name="Mattes T."/>
            <person name="Holmes A."/>
            <person name="Rutledge P."/>
            <person name="Paulsen I."/>
            <person name="Coleman N."/>
            <person name="Woyke T."/>
        </authorList>
    </citation>
    <scope>NUCLEOTIDE SEQUENCE [LARGE SCALE GENOMIC DNA]</scope>
    <source>
        <strain evidence="1 2">NBB3</strain>
    </source>
</reference>
<evidence type="ECO:0000313" key="2">
    <source>
        <dbReference type="Proteomes" id="UP000005442"/>
    </source>
</evidence>
<dbReference type="EMBL" id="CP003169">
    <property type="protein sequence ID" value="AEV75732.1"/>
    <property type="molecule type" value="Genomic_DNA"/>
</dbReference>
<organism evidence="1 2">
    <name type="scientific">Mycolicibacterium rhodesiae (strain NBB3)</name>
    <name type="common">Mycobacterium rhodesiae</name>
    <dbReference type="NCBI Taxonomy" id="710685"/>
    <lineage>
        <taxon>Bacteria</taxon>
        <taxon>Bacillati</taxon>
        <taxon>Actinomycetota</taxon>
        <taxon>Actinomycetes</taxon>
        <taxon>Mycobacteriales</taxon>
        <taxon>Mycobacteriaceae</taxon>
        <taxon>Mycolicibacterium</taxon>
    </lineage>
</organism>
<dbReference type="RefSeq" id="WP_014213473.1">
    <property type="nucleotide sequence ID" value="NC_016604.1"/>
</dbReference>
<dbReference type="PATRIC" id="fig|710685.3.peg.5279"/>
<dbReference type="KEGG" id="mrh:MycrhN_5257"/>